<feature type="chain" id="PRO_5029676550" description="Peptidase A1 domain-containing protein" evidence="6">
    <location>
        <begin position="27"/>
        <end position="429"/>
    </location>
</feature>
<keyword evidence="5" id="KW-0325">Glycoprotein</keyword>
<dbReference type="Pfam" id="PF14541">
    <property type="entry name" value="TAXi_C"/>
    <property type="match status" value="1"/>
</dbReference>
<evidence type="ECO:0000256" key="2">
    <source>
        <dbReference type="ARBA" id="ARBA00022670"/>
    </source>
</evidence>
<keyword evidence="9" id="KW-1185">Reference proteome</keyword>
<dbReference type="SUPFAM" id="SSF50630">
    <property type="entry name" value="Acid proteases"/>
    <property type="match status" value="1"/>
</dbReference>
<feature type="signal peptide" evidence="6">
    <location>
        <begin position="1"/>
        <end position="26"/>
    </location>
</feature>
<dbReference type="CDD" id="cd05476">
    <property type="entry name" value="pepsin_A_like_plant"/>
    <property type="match status" value="1"/>
</dbReference>
<protein>
    <recommendedName>
        <fullName evidence="7">Peptidase A1 domain-containing protein</fullName>
    </recommendedName>
</protein>
<dbReference type="AlphaFoldDB" id="A0A7N0VJ37"/>
<evidence type="ECO:0000259" key="7">
    <source>
        <dbReference type="PROSITE" id="PS51767"/>
    </source>
</evidence>
<dbReference type="GO" id="GO:0004190">
    <property type="term" value="F:aspartic-type endopeptidase activity"/>
    <property type="evidence" value="ECO:0007669"/>
    <property type="project" value="UniProtKB-KW"/>
</dbReference>
<dbReference type="InterPro" id="IPR021109">
    <property type="entry name" value="Peptidase_aspartic_dom_sf"/>
</dbReference>
<evidence type="ECO:0000256" key="1">
    <source>
        <dbReference type="ARBA" id="ARBA00007447"/>
    </source>
</evidence>
<dbReference type="PANTHER" id="PTHR47967">
    <property type="entry name" value="OS07G0603500 PROTEIN-RELATED"/>
    <property type="match status" value="1"/>
</dbReference>
<reference evidence="8" key="1">
    <citation type="submission" date="2021-01" db="UniProtKB">
        <authorList>
            <consortium name="EnsemblPlants"/>
        </authorList>
    </citation>
    <scope>IDENTIFICATION</scope>
</reference>
<keyword evidence="6" id="KW-0732">Signal</keyword>
<dbReference type="Gramene" id="Kaladp1071s0010.1.v1.1">
    <property type="protein sequence ID" value="Kaladp1071s0010.1.v1.1.CDS.1"/>
    <property type="gene ID" value="Kaladp1071s0010.v1.1"/>
</dbReference>
<dbReference type="GO" id="GO:0006508">
    <property type="term" value="P:proteolysis"/>
    <property type="evidence" value="ECO:0007669"/>
    <property type="project" value="UniProtKB-KW"/>
</dbReference>
<dbReference type="Proteomes" id="UP000594263">
    <property type="component" value="Unplaced"/>
</dbReference>
<evidence type="ECO:0000256" key="4">
    <source>
        <dbReference type="ARBA" id="ARBA00022801"/>
    </source>
</evidence>
<dbReference type="InterPro" id="IPR033121">
    <property type="entry name" value="PEPTIDASE_A1"/>
</dbReference>
<dbReference type="InterPro" id="IPR051708">
    <property type="entry name" value="Plant_Aspart_Prot_A1"/>
</dbReference>
<evidence type="ECO:0000256" key="3">
    <source>
        <dbReference type="ARBA" id="ARBA00022750"/>
    </source>
</evidence>
<dbReference type="InterPro" id="IPR034161">
    <property type="entry name" value="Pepsin-like_plant"/>
</dbReference>
<keyword evidence="4" id="KW-0378">Hydrolase</keyword>
<name>A0A7N0VJ37_KALFE</name>
<dbReference type="GO" id="GO:0005576">
    <property type="term" value="C:extracellular region"/>
    <property type="evidence" value="ECO:0007669"/>
    <property type="project" value="TreeGrafter"/>
</dbReference>
<dbReference type="EnsemblPlants" id="Kaladp1071s0010.1.v1.1">
    <property type="protein sequence ID" value="Kaladp1071s0010.1.v1.1.CDS.1"/>
    <property type="gene ID" value="Kaladp1071s0010.v1.1"/>
</dbReference>
<sequence>MATCTASCCFLESILIFSILTVFSAAQNISGFTANLYQRDAFYNPNLSQTELIRRAVARSVWRANMSSSITPNSPTADIIRDTNQFFMKIRLGTPPVEIIALADTGSDLTWTQCLPCTRCFPQRQPLFDTRASSSYGTIQCDPSLPCPPWHGIKCLDGLCRHNIRYADGMRTKGLLSTETLRMDSTAYSTVQIPNYIFGCGMNNEDNVGGIGSGVIGLGAGPESIVTQLGDLSGRKFSYCLMPLDLSGRVSHIHFGDRAAVSGPGTITVPLVPGQRGNFYHVTLEAFTVGRTRIPFTGHSGAVEQGNFIIDSGSTIIRVSRHFYEQIKHVVTTQTHAPVVPDPYQLLELCFRKDQSLQLPSIVANFRGGNVPLKRFNAFVTWESVTCLAFGVTEKFHNTYGSLAQQNFLVGFDQYARRVSFKPFQCSHA</sequence>
<dbReference type="PROSITE" id="PS51767">
    <property type="entry name" value="PEPTIDASE_A1"/>
    <property type="match status" value="1"/>
</dbReference>
<keyword evidence="2" id="KW-0645">Protease</keyword>
<keyword evidence="3" id="KW-0064">Aspartyl protease</keyword>
<dbReference type="Pfam" id="PF14543">
    <property type="entry name" value="TAXi_N"/>
    <property type="match status" value="1"/>
</dbReference>
<feature type="domain" description="Peptidase A1" evidence="7">
    <location>
        <begin position="86"/>
        <end position="422"/>
    </location>
</feature>
<comment type="similarity">
    <text evidence="1">Belongs to the peptidase A1 family.</text>
</comment>
<dbReference type="Gene3D" id="2.40.70.10">
    <property type="entry name" value="Acid Proteases"/>
    <property type="match status" value="2"/>
</dbReference>
<dbReference type="InterPro" id="IPR032861">
    <property type="entry name" value="TAXi_N"/>
</dbReference>
<dbReference type="PANTHER" id="PTHR47967:SF66">
    <property type="entry name" value="ASPARTIC PROTEINASE CDR1-RELATED"/>
    <property type="match status" value="1"/>
</dbReference>
<evidence type="ECO:0000313" key="9">
    <source>
        <dbReference type="Proteomes" id="UP000594263"/>
    </source>
</evidence>
<proteinExistence type="inferred from homology"/>
<evidence type="ECO:0000256" key="6">
    <source>
        <dbReference type="SAM" id="SignalP"/>
    </source>
</evidence>
<dbReference type="InterPro" id="IPR032799">
    <property type="entry name" value="TAXi_C"/>
</dbReference>
<accession>A0A7N0VJ37</accession>
<organism evidence="8 9">
    <name type="scientific">Kalanchoe fedtschenkoi</name>
    <name type="common">Lavender scallops</name>
    <name type="synonym">South American air plant</name>
    <dbReference type="NCBI Taxonomy" id="63787"/>
    <lineage>
        <taxon>Eukaryota</taxon>
        <taxon>Viridiplantae</taxon>
        <taxon>Streptophyta</taxon>
        <taxon>Embryophyta</taxon>
        <taxon>Tracheophyta</taxon>
        <taxon>Spermatophyta</taxon>
        <taxon>Magnoliopsida</taxon>
        <taxon>eudicotyledons</taxon>
        <taxon>Gunneridae</taxon>
        <taxon>Pentapetalae</taxon>
        <taxon>Saxifragales</taxon>
        <taxon>Crassulaceae</taxon>
        <taxon>Kalanchoe</taxon>
    </lineage>
</organism>
<evidence type="ECO:0000256" key="5">
    <source>
        <dbReference type="ARBA" id="ARBA00023180"/>
    </source>
</evidence>
<evidence type="ECO:0000313" key="8">
    <source>
        <dbReference type="EnsemblPlants" id="Kaladp1071s0010.1.v1.1.CDS.1"/>
    </source>
</evidence>